<evidence type="ECO:0000313" key="4">
    <source>
        <dbReference type="Proteomes" id="UP000000844"/>
    </source>
</evidence>
<organism evidence="3 4">
    <name type="scientific">Stackebrandtia nassauensis (strain DSM 44728 / CIP 108903 / NRRL B-16338 / NBRC 102104 / LLR-40K-21)</name>
    <dbReference type="NCBI Taxonomy" id="446470"/>
    <lineage>
        <taxon>Bacteria</taxon>
        <taxon>Bacillati</taxon>
        <taxon>Actinomycetota</taxon>
        <taxon>Actinomycetes</taxon>
        <taxon>Glycomycetales</taxon>
        <taxon>Glycomycetaceae</taxon>
        <taxon>Stackebrandtia</taxon>
    </lineage>
</organism>
<feature type="region of interest" description="Disordered" evidence="2">
    <location>
        <begin position="160"/>
        <end position="542"/>
    </location>
</feature>
<feature type="region of interest" description="Disordered" evidence="2">
    <location>
        <begin position="561"/>
        <end position="614"/>
    </location>
</feature>
<dbReference type="STRING" id="446470.Snas_1002"/>
<gene>
    <name evidence="3" type="ordered locus">Snas_1002</name>
</gene>
<dbReference type="RefSeq" id="WP_013016283.1">
    <property type="nucleotide sequence ID" value="NC_013947.1"/>
</dbReference>
<keyword evidence="1" id="KW-0175">Coiled coil</keyword>
<reference evidence="3 4" key="1">
    <citation type="journal article" date="2009" name="Stand. Genomic Sci.">
        <title>Complete genome sequence of Stackebrandtia nassauensis type strain (LLR-40K-21).</title>
        <authorList>
            <person name="Munk C."/>
            <person name="Lapidus A."/>
            <person name="Copeland A."/>
            <person name="Jando M."/>
            <person name="Mayilraj S."/>
            <person name="Glavina Del Rio T."/>
            <person name="Nolan M."/>
            <person name="Chen F."/>
            <person name="Lucas S."/>
            <person name="Tice H."/>
            <person name="Cheng J.F."/>
            <person name="Han C."/>
            <person name="Detter J.C."/>
            <person name="Bruce D."/>
            <person name="Goodwin L."/>
            <person name="Chain P."/>
            <person name="Pitluck S."/>
            <person name="Goker M."/>
            <person name="Ovchinikova G."/>
            <person name="Pati A."/>
            <person name="Ivanova N."/>
            <person name="Mavromatis K."/>
            <person name="Chen A."/>
            <person name="Palaniappan K."/>
            <person name="Land M."/>
            <person name="Hauser L."/>
            <person name="Chang Y.J."/>
            <person name="Jeffries C.D."/>
            <person name="Bristow J."/>
            <person name="Eisen J.A."/>
            <person name="Markowitz V."/>
            <person name="Hugenholtz P."/>
            <person name="Kyrpides N.C."/>
            <person name="Klenk H.P."/>
        </authorList>
    </citation>
    <scope>NUCLEOTIDE SEQUENCE [LARGE SCALE GENOMIC DNA]</scope>
    <source>
        <strain evidence="4">DSM 44728 / CIP 108903 / NRRL B-16338 / NBRC 102104 / LLR-40K-21</strain>
    </source>
</reference>
<feature type="compositionally biased region" description="Low complexity" evidence="2">
    <location>
        <begin position="310"/>
        <end position="324"/>
    </location>
</feature>
<feature type="coiled-coil region" evidence="1">
    <location>
        <begin position="78"/>
        <end position="136"/>
    </location>
</feature>
<dbReference type="Proteomes" id="UP000000844">
    <property type="component" value="Chromosome"/>
</dbReference>
<evidence type="ECO:0000256" key="1">
    <source>
        <dbReference type="SAM" id="Coils"/>
    </source>
</evidence>
<feature type="compositionally biased region" description="Low complexity" evidence="2">
    <location>
        <begin position="336"/>
        <end position="363"/>
    </location>
</feature>
<dbReference type="AlphaFoldDB" id="D3QA00"/>
<protein>
    <submittedName>
        <fullName evidence="3">Uncharacterized protein</fullName>
    </submittedName>
</protein>
<feature type="compositionally biased region" description="Gly residues" evidence="2">
    <location>
        <begin position="209"/>
        <end position="229"/>
    </location>
</feature>
<evidence type="ECO:0000256" key="2">
    <source>
        <dbReference type="SAM" id="MobiDB-lite"/>
    </source>
</evidence>
<name>D3QA00_STANL</name>
<dbReference type="HOGENOM" id="CLU_444735_0_0_11"/>
<dbReference type="EMBL" id="CP001778">
    <property type="protein sequence ID" value="ADD40712.1"/>
    <property type="molecule type" value="Genomic_DNA"/>
</dbReference>
<accession>D3QA00</accession>
<feature type="compositionally biased region" description="Polar residues" evidence="2">
    <location>
        <begin position="491"/>
        <end position="501"/>
    </location>
</feature>
<proteinExistence type="predicted"/>
<evidence type="ECO:0000313" key="3">
    <source>
        <dbReference type="EMBL" id="ADD40712.1"/>
    </source>
</evidence>
<sequence>MIEETPPGHSATYSVFDLDINEIDQASRTDFEKVSEMETRRDGWSDYRDMMADMKADIEAELPNLRDNFKSAAGNVFVEALEKVVKATEDQHEVAESNRKSTDSIITEVKRVRPLIEEIVADRALANENRNELQSMSADGGKDAYSQALEDTLYEARRTFSESNSTYSQEQITLNPPPKYSGPVYTGPSPETPLDGNYQHAYYPDPSSGQGGTFNGAGNNGGATGGPNGGSTERPGTVVPGDRPSDGPELQNPGTPAPSVPGPGPGPTVPGAGPNLGGGGPVTMPPPVVPGTSGPTGPVGGKPVIPPGTKPTTGPLGGAKPTPGMVKPTTGPGMVKPTTGPGVGAKPTGPAGAPAKGANTAPKNSLLPNQRQAAAGRTPVTGAGRVPTSGGGTGGPRGVTSANAVRPSAVPNGGRGGVVRGAPNKGFEESMYRGTRAGRTVPGVIGARSETAGSSAPGGRGSGGMPPRVASAGKVIGERKNKGQRGRSGPKLQSGSLTDTTARSKKDTRHTWQRMPVERPVETPAGSMAISRNAQKRPMTPDEIAEAKLQARKKWRKQFYASKQEPKLEPASELFGGTEGKVTRGVIRGTAAPQPVDRRDAGTRFSTYGWENDN</sequence>
<feature type="compositionally biased region" description="Polar residues" evidence="2">
    <location>
        <begin position="161"/>
        <end position="174"/>
    </location>
</feature>
<keyword evidence="4" id="KW-1185">Reference proteome</keyword>
<feature type="compositionally biased region" description="Pro residues" evidence="2">
    <location>
        <begin position="255"/>
        <end position="268"/>
    </location>
</feature>
<dbReference type="KEGG" id="sna:Snas_1002"/>